<organism evidence="2 3">
    <name type="scientific">Wenyingzhuangia heitensis</name>
    <dbReference type="NCBI Taxonomy" id="1487859"/>
    <lineage>
        <taxon>Bacteria</taxon>
        <taxon>Pseudomonadati</taxon>
        <taxon>Bacteroidota</taxon>
        <taxon>Flavobacteriia</taxon>
        <taxon>Flavobacteriales</taxon>
        <taxon>Flavobacteriaceae</taxon>
        <taxon>Wenyingzhuangia</taxon>
    </lineage>
</organism>
<proteinExistence type="predicted"/>
<keyword evidence="1" id="KW-0732">Signal</keyword>
<evidence type="ECO:0000256" key="1">
    <source>
        <dbReference type="SAM" id="SignalP"/>
    </source>
</evidence>
<evidence type="ECO:0000313" key="2">
    <source>
        <dbReference type="EMBL" id="NIJ43576.1"/>
    </source>
</evidence>
<dbReference type="Gene3D" id="2.40.160.170">
    <property type="match status" value="1"/>
</dbReference>
<reference evidence="2 3" key="1">
    <citation type="submission" date="2020-03" db="EMBL/GenBank/DDBJ databases">
        <title>Genomic Encyclopedia of Type Strains, Phase IV (KMG-IV): sequencing the most valuable type-strain genomes for metagenomic binning, comparative biology and taxonomic classification.</title>
        <authorList>
            <person name="Goeker M."/>
        </authorList>
    </citation>
    <scope>NUCLEOTIDE SEQUENCE [LARGE SCALE GENOMIC DNA]</scope>
    <source>
        <strain evidence="2 3">DSM 101599</strain>
    </source>
</reference>
<feature type="chain" id="PRO_5047307993" description="Outer membrane protein beta-barrel domain-containing protein" evidence="1">
    <location>
        <begin position="20"/>
        <end position="219"/>
    </location>
</feature>
<dbReference type="RefSeq" id="WP_167182049.1">
    <property type="nucleotide sequence ID" value="NZ_JAASQL010000001.1"/>
</dbReference>
<feature type="signal peptide" evidence="1">
    <location>
        <begin position="1"/>
        <end position="19"/>
    </location>
</feature>
<keyword evidence="3" id="KW-1185">Reference proteome</keyword>
<evidence type="ECO:0008006" key="4">
    <source>
        <dbReference type="Google" id="ProtNLM"/>
    </source>
</evidence>
<dbReference type="EMBL" id="JAASQL010000001">
    <property type="protein sequence ID" value="NIJ43576.1"/>
    <property type="molecule type" value="Genomic_DNA"/>
</dbReference>
<evidence type="ECO:0000313" key="3">
    <source>
        <dbReference type="Proteomes" id="UP000745859"/>
    </source>
</evidence>
<comment type="caution">
    <text evidence="2">The sequence shown here is derived from an EMBL/GenBank/DDBJ whole genome shotgun (WGS) entry which is preliminary data.</text>
</comment>
<sequence>MRKLLLIICILSSVGVINAQEKKEKKHAVSIGVGTGLGIDYSYKINNYFYATARYSTLPYKKEGFDYEIDGEDMLVDAEFDFSHIDALISIAPFGKAFRFVLGAGYFTSSDVDVMMTFKDEVTIGEVVFTSDDIGSLLINTEWNGLLPYAGISFGRPVPKSGFGFGLELGAYYDADGPSMSLNANGLIENTKNQEGLLQESFKENKFLPYVAFRFAFSF</sequence>
<name>A0ABX0U8Y7_9FLAO</name>
<gene>
    <name evidence="2" type="ORF">FHR24_000015</name>
</gene>
<accession>A0ABX0U8Y7</accession>
<dbReference type="Proteomes" id="UP000745859">
    <property type="component" value="Unassembled WGS sequence"/>
</dbReference>
<protein>
    <recommendedName>
        <fullName evidence="4">Outer membrane protein beta-barrel domain-containing protein</fullName>
    </recommendedName>
</protein>